<gene>
    <name evidence="4" type="ORF">SAMN04488042_10114</name>
</gene>
<dbReference type="Proteomes" id="UP000199144">
    <property type="component" value="Unassembled WGS sequence"/>
</dbReference>
<dbReference type="GO" id="GO:0009103">
    <property type="term" value="P:lipopolysaccharide biosynthetic process"/>
    <property type="evidence" value="ECO:0007669"/>
    <property type="project" value="TreeGrafter"/>
</dbReference>
<dbReference type="GO" id="GO:0016747">
    <property type="term" value="F:acyltransferase activity, transferring groups other than amino-acyl groups"/>
    <property type="evidence" value="ECO:0007669"/>
    <property type="project" value="InterPro"/>
</dbReference>
<dbReference type="AlphaFoldDB" id="A0A1I4HCG0"/>
<sequence length="556" mass="62249">MNFYSRRARRIIPALLVMVLLTLAAGAVLLSPEALILLGQQATFSLVGASNIYFWGASGYFSPEAHTQPLLHTWSLGVEEQFYLLWPIALLFMSRTFGLRTGRALFAIFVLIAASFVSIFLLSADFSTFSFFMLPTRAWQLAMGGLLVFLPNLEGKGQSESIKLVGLLLLLAAIFLIEPNATYPGLSALLPAVGTALLIWPTERKTRIASFFGLAPLRYFGRISYSLYLWHWPPMVMYLTWNLSTSLTIPESIALFLFAWGAAHLSWRFVEEPFRRNRISDKRTLAASFVIVCVAASISWTFVMTGGAPNRLDIAGQELSAKMSHEMHEPKRAFCDFRALIEQNLECAPPSENEFHALLMGDSHANHLLRAIQDAFPAVKISTITRSGCRPVVQSAGKQQCVAMYNSFFDDVLPDHRFDAIILSARWRNGEHQNIGKTVDLLGTHTDRLIVLGQTVEYDHPLPELLMANYLPRRSSDVQAFMSKLPEIRDLDQQMARQLSNLPVEYYSMIEAVCPNDKCTVFSPSGIPLVWDYGHFNLSGARLIVERLKGKGFSLP</sequence>
<reference evidence="4 5" key="1">
    <citation type="submission" date="2016-10" db="EMBL/GenBank/DDBJ databases">
        <authorList>
            <person name="de Groot N.N."/>
        </authorList>
    </citation>
    <scope>NUCLEOTIDE SEQUENCE [LARGE SCALE GENOMIC DNA]</scope>
    <source>
        <strain evidence="4 5">DSM 15283</strain>
    </source>
</reference>
<dbReference type="InterPro" id="IPR043968">
    <property type="entry name" value="SGNH"/>
</dbReference>
<feature type="transmembrane region" description="Helical" evidence="1">
    <location>
        <begin position="81"/>
        <end position="97"/>
    </location>
</feature>
<dbReference type="GO" id="GO:0016787">
    <property type="term" value="F:hydrolase activity"/>
    <property type="evidence" value="ECO:0007669"/>
    <property type="project" value="UniProtKB-KW"/>
</dbReference>
<evidence type="ECO:0000259" key="2">
    <source>
        <dbReference type="Pfam" id="PF01757"/>
    </source>
</evidence>
<evidence type="ECO:0000313" key="4">
    <source>
        <dbReference type="EMBL" id="SFL39111.1"/>
    </source>
</evidence>
<feature type="domain" description="SGNH" evidence="3">
    <location>
        <begin position="351"/>
        <end position="548"/>
    </location>
</feature>
<name>A0A1I4HCG0_9RHOB</name>
<keyword evidence="4" id="KW-0012">Acyltransferase</keyword>
<keyword evidence="4" id="KW-0808">Transferase</keyword>
<feature type="transmembrane region" description="Helical" evidence="1">
    <location>
        <begin position="183"/>
        <end position="201"/>
    </location>
</feature>
<accession>A0A1I4HCG0</accession>
<feature type="transmembrane region" description="Helical" evidence="1">
    <location>
        <begin position="161"/>
        <end position="177"/>
    </location>
</feature>
<proteinExistence type="predicted"/>
<evidence type="ECO:0000313" key="5">
    <source>
        <dbReference type="Proteomes" id="UP000199144"/>
    </source>
</evidence>
<evidence type="ECO:0000259" key="3">
    <source>
        <dbReference type="Pfam" id="PF19040"/>
    </source>
</evidence>
<keyword evidence="1" id="KW-0472">Membrane</keyword>
<dbReference type="InterPro" id="IPR050879">
    <property type="entry name" value="Acyltransferase_3"/>
</dbReference>
<dbReference type="Pfam" id="PF19040">
    <property type="entry name" value="SGNH"/>
    <property type="match status" value="1"/>
</dbReference>
<dbReference type="InterPro" id="IPR002656">
    <property type="entry name" value="Acyl_transf_3_dom"/>
</dbReference>
<dbReference type="Pfam" id="PF01757">
    <property type="entry name" value="Acyl_transf_3"/>
    <property type="match status" value="1"/>
</dbReference>
<protein>
    <submittedName>
        <fullName evidence="4">Peptidoglycan/LPS O-acetylase OafA/YrhL, contains acyltransferase and SGNH-hydrolase domains</fullName>
    </submittedName>
</protein>
<dbReference type="PANTHER" id="PTHR23028">
    <property type="entry name" value="ACETYLTRANSFERASE"/>
    <property type="match status" value="1"/>
</dbReference>
<dbReference type="GO" id="GO:0016020">
    <property type="term" value="C:membrane"/>
    <property type="evidence" value="ECO:0007669"/>
    <property type="project" value="TreeGrafter"/>
</dbReference>
<feature type="transmembrane region" description="Helical" evidence="1">
    <location>
        <begin position="208"/>
        <end position="231"/>
    </location>
</feature>
<feature type="transmembrane region" description="Helical" evidence="1">
    <location>
        <begin position="284"/>
        <end position="303"/>
    </location>
</feature>
<evidence type="ECO:0000256" key="1">
    <source>
        <dbReference type="SAM" id="Phobius"/>
    </source>
</evidence>
<keyword evidence="1" id="KW-0812">Transmembrane</keyword>
<feature type="domain" description="Acyltransferase 3" evidence="2">
    <location>
        <begin position="2"/>
        <end position="259"/>
    </location>
</feature>
<feature type="transmembrane region" description="Helical" evidence="1">
    <location>
        <begin position="12"/>
        <end position="30"/>
    </location>
</feature>
<feature type="transmembrane region" description="Helical" evidence="1">
    <location>
        <begin position="129"/>
        <end position="149"/>
    </location>
</feature>
<dbReference type="EMBL" id="FOTQ01000001">
    <property type="protein sequence ID" value="SFL39111.1"/>
    <property type="molecule type" value="Genomic_DNA"/>
</dbReference>
<organism evidence="4 5">
    <name type="scientific">Shimia aestuarii</name>
    <dbReference type="NCBI Taxonomy" id="254406"/>
    <lineage>
        <taxon>Bacteria</taxon>
        <taxon>Pseudomonadati</taxon>
        <taxon>Pseudomonadota</taxon>
        <taxon>Alphaproteobacteria</taxon>
        <taxon>Rhodobacterales</taxon>
        <taxon>Roseobacteraceae</taxon>
    </lineage>
</organism>
<dbReference type="PANTHER" id="PTHR23028:SF53">
    <property type="entry name" value="ACYL_TRANSF_3 DOMAIN-CONTAINING PROTEIN"/>
    <property type="match status" value="1"/>
</dbReference>
<feature type="transmembrane region" description="Helical" evidence="1">
    <location>
        <begin position="243"/>
        <end position="263"/>
    </location>
</feature>
<keyword evidence="5" id="KW-1185">Reference proteome</keyword>
<keyword evidence="1" id="KW-1133">Transmembrane helix</keyword>
<feature type="transmembrane region" description="Helical" evidence="1">
    <location>
        <begin position="104"/>
        <end position="123"/>
    </location>
</feature>
<keyword evidence="4" id="KW-0378">Hydrolase</keyword>